<dbReference type="AlphaFoldDB" id="A0A2H5Y4D6"/>
<dbReference type="PANTHER" id="PTHR13939">
    <property type="entry name" value="NICOTINAMIDE-NUCLEOTIDE AMIDOHYDROLASE PNCC"/>
    <property type="match status" value="1"/>
</dbReference>
<evidence type="ECO:0000259" key="1">
    <source>
        <dbReference type="SMART" id="SM00852"/>
    </source>
</evidence>
<dbReference type="InterPro" id="IPR036425">
    <property type="entry name" value="MoaB/Mog-like_dom_sf"/>
</dbReference>
<feature type="domain" description="MoaB/Mog" evidence="1">
    <location>
        <begin position="9"/>
        <end position="184"/>
    </location>
</feature>
<accession>A0A2H5Y4D6</accession>
<dbReference type="EMBL" id="BEHY01000007">
    <property type="protein sequence ID" value="GBD08296.1"/>
    <property type="molecule type" value="Genomic_DNA"/>
</dbReference>
<sequence length="276" mass="29729">MGSSPPTAEIFAIGNELLLGEVVDTNTPWLCRLLAGLGGRVRRAALLPDDVEVIRAELEGALRRKPDLVFTTGGLGPTEDDRTLMAVALATGRPLEEHPQALQMVAARYQDLAAAGYVASPELTPPRRKMALLPQGAVPLANPVGAAPGVLLPLEHTTLICLPGVPEEMKAIVQGALTPYLQSRFGKAGFAELRMLVDCGDESRLAPLLEDIQRQLPQVYIKSRARAFGPDVRLRIYLSATAPTPEEAHALVEEARRHLEERLAKDGIASEILNHG</sequence>
<reference evidence="3" key="1">
    <citation type="submission" date="2017-09" db="EMBL/GenBank/DDBJ databases">
        <title>Metaegenomics of thermophilic ammonia-oxidizing enrichment culture.</title>
        <authorList>
            <person name="Kato S."/>
            <person name="Suzuki K."/>
        </authorList>
    </citation>
    <scope>NUCLEOTIDE SEQUENCE [LARGE SCALE GENOMIC DNA]</scope>
</reference>
<dbReference type="CDD" id="cd00885">
    <property type="entry name" value="cinA"/>
    <property type="match status" value="1"/>
</dbReference>
<comment type="caution">
    <text evidence="2">The sequence shown here is derived from an EMBL/GenBank/DDBJ whole genome shotgun (WGS) entry which is preliminary data.</text>
</comment>
<protein>
    <submittedName>
        <fullName evidence="2">Nicotinamide-nucleotide amidohydrolase PncC</fullName>
        <ecNumber evidence="2">3.5.1.42</ecNumber>
    </submittedName>
</protein>
<dbReference type="Proteomes" id="UP000236642">
    <property type="component" value="Unassembled WGS sequence"/>
</dbReference>
<keyword evidence="2" id="KW-0378">Hydrolase</keyword>
<dbReference type="SMART" id="SM00852">
    <property type="entry name" value="MoCF_biosynth"/>
    <property type="match status" value="1"/>
</dbReference>
<dbReference type="InterPro" id="IPR001453">
    <property type="entry name" value="MoaB/Mog_dom"/>
</dbReference>
<evidence type="ECO:0000313" key="2">
    <source>
        <dbReference type="EMBL" id="GBD08296.1"/>
    </source>
</evidence>
<dbReference type="Pfam" id="PF00994">
    <property type="entry name" value="MoCF_biosynth"/>
    <property type="match status" value="1"/>
</dbReference>
<dbReference type="InterPro" id="IPR050101">
    <property type="entry name" value="CinA"/>
</dbReference>
<gene>
    <name evidence="2" type="primary">pncC_1</name>
    <name evidence="2" type="ORF">HRbin22_00530</name>
</gene>
<evidence type="ECO:0000313" key="3">
    <source>
        <dbReference type="Proteomes" id="UP000236642"/>
    </source>
</evidence>
<dbReference type="GO" id="GO:0019159">
    <property type="term" value="F:nicotinamide-nucleotide amidase activity"/>
    <property type="evidence" value="ECO:0007669"/>
    <property type="project" value="UniProtKB-EC"/>
</dbReference>
<name>A0A2H5Y4D6_9CHLR</name>
<dbReference type="EC" id="3.5.1.42" evidence="2"/>
<dbReference type="Gene3D" id="3.40.980.10">
    <property type="entry name" value="MoaB/Mog-like domain"/>
    <property type="match status" value="1"/>
</dbReference>
<organism evidence="2 3">
    <name type="scientific">Candidatus Thermoflexus japonica</name>
    <dbReference type="NCBI Taxonomy" id="2035417"/>
    <lineage>
        <taxon>Bacteria</taxon>
        <taxon>Bacillati</taxon>
        <taxon>Chloroflexota</taxon>
        <taxon>Thermoflexia</taxon>
        <taxon>Thermoflexales</taxon>
        <taxon>Thermoflexaceae</taxon>
        <taxon>Thermoflexus</taxon>
    </lineage>
</organism>
<proteinExistence type="predicted"/>
<dbReference type="PANTHER" id="PTHR13939:SF0">
    <property type="entry name" value="NMN AMIDOHYDROLASE-LIKE PROTEIN YFAY"/>
    <property type="match status" value="1"/>
</dbReference>
<dbReference type="SUPFAM" id="SSF53218">
    <property type="entry name" value="Molybdenum cofactor biosynthesis proteins"/>
    <property type="match status" value="1"/>
</dbReference>